<gene>
    <name evidence="1" type="ORF">S12H4_33834</name>
</gene>
<reference evidence="1" key="1">
    <citation type="journal article" date="2014" name="Front. Microbiol.">
        <title>High frequency of phylogenetically diverse reductive dehalogenase-homologous genes in deep subseafloor sedimentary metagenomes.</title>
        <authorList>
            <person name="Kawai M."/>
            <person name="Futagami T."/>
            <person name="Toyoda A."/>
            <person name="Takaki Y."/>
            <person name="Nishi S."/>
            <person name="Hori S."/>
            <person name="Arai W."/>
            <person name="Tsubouchi T."/>
            <person name="Morono Y."/>
            <person name="Uchiyama I."/>
            <person name="Ito T."/>
            <person name="Fujiyama A."/>
            <person name="Inagaki F."/>
            <person name="Takami H."/>
        </authorList>
    </citation>
    <scope>NUCLEOTIDE SEQUENCE</scope>
    <source>
        <strain evidence="1">Expedition CK06-06</strain>
    </source>
</reference>
<evidence type="ECO:0000313" key="1">
    <source>
        <dbReference type="EMBL" id="GAJ01194.1"/>
    </source>
</evidence>
<sequence>MGTSIKCSPKITIALCVAFFFSSLPANAIPTEEDINGLAETARLDADTFMRESFQLRMRYEFSGQFLRRNDKENLQRIAKKAGDRLQAIAESQLKLKKQIEDYEGNDWDNRYGSTGLWRKLSRDLYVTTLSKCEIDFYLALSSRQLQRNKISQEILAQIDSLNQIRNMAYSQFLKARTLALLARTDPVYKPLAKKEFDALMIRSDMRQSTAFRIAIERIKLLGQTKPAQLEKLAKQLAQSSCADDLELVLSLAFLQRQHNANAFEKIVQLPA</sequence>
<protein>
    <submittedName>
        <fullName evidence="1">Uncharacterized protein</fullName>
    </submittedName>
</protein>
<organism evidence="1">
    <name type="scientific">marine sediment metagenome</name>
    <dbReference type="NCBI Taxonomy" id="412755"/>
    <lineage>
        <taxon>unclassified sequences</taxon>
        <taxon>metagenomes</taxon>
        <taxon>ecological metagenomes</taxon>
    </lineage>
</organism>
<comment type="caution">
    <text evidence="1">The sequence shown here is derived from an EMBL/GenBank/DDBJ whole genome shotgun (WGS) entry which is preliminary data.</text>
</comment>
<proteinExistence type="predicted"/>
<feature type="non-terminal residue" evidence="1">
    <location>
        <position position="272"/>
    </location>
</feature>
<accession>X1T7E7</accession>
<dbReference type="AlphaFoldDB" id="X1T7E7"/>
<name>X1T7E7_9ZZZZ</name>
<dbReference type="EMBL" id="BARW01019975">
    <property type="protein sequence ID" value="GAJ01194.1"/>
    <property type="molecule type" value="Genomic_DNA"/>
</dbReference>